<organism evidence="4">
    <name type="scientific">Hordeum vulgare subsp. vulgare</name>
    <name type="common">Domesticated barley</name>
    <dbReference type="NCBI Taxonomy" id="112509"/>
    <lineage>
        <taxon>Eukaryota</taxon>
        <taxon>Viridiplantae</taxon>
        <taxon>Streptophyta</taxon>
        <taxon>Embryophyta</taxon>
        <taxon>Tracheophyta</taxon>
        <taxon>Spermatophyta</taxon>
        <taxon>Magnoliopsida</taxon>
        <taxon>Liliopsida</taxon>
        <taxon>Poales</taxon>
        <taxon>Poaceae</taxon>
        <taxon>BOP clade</taxon>
        <taxon>Pooideae</taxon>
        <taxon>Triticodae</taxon>
        <taxon>Triticeae</taxon>
        <taxon>Hordeinae</taxon>
        <taxon>Hordeum</taxon>
    </lineage>
</organism>
<feature type="region of interest" description="Disordered" evidence="2">
    <location>
        <begin position="183"/>
        <end position="206"/>
    </location>
</feature>
<protein>
    <submittedName>
        <fullName evidence="4">Predicted protein</fullName>
    </submittedName>
</protein>
<reference evidence="4" key="1">
    <citation type="journal article" date="2011" name="Plant Physiol.">
        <title>Comprehensive sequence analysis of 24,783 barley full-length cDNAs derived from 12 clone libraries.</title>
        <authorList>
            <person name="Matsumoto T."/>
            <person name="Tanaka T."/>
            <person name="Sakai H."/>
            <person name="Amano N."/>
            <person name="Kanamori H."/>
            <person name="Kurita K."/>
            <person name="Kikuta A."/>
            <person name="Kamiya K."/>
            <person name="Yamamoto M."/>
            <person name="Ikawa H."/>
            <person name="Fujii N."/>
            <person name="Hori K."/>
            <person name="Itoh T."/>
            <person name="Sato K."/>
        </authorList>
    </citation>
    <scope>NUCLEOTIDE SEQUENCE</scope>
    <source>
        <tissue evidence="5">Leaf</tissue>
        <tissue evidence="4">Shoot</tissue>
    </source>
</reference>
<evidence type="ECO:0000313" key="5">
    <source>
        <dbReference type="EMBL" id="BAJ88329.1"/>
    </source>
</evidence>
<sequence length="257" mass="28529">MTLLATIGQPHAPRPTAISHRDHSELRHTLTREPTRQLKFKCNGCLEEGTGGDRYTCKHCDFDLHEACNLQEGTMVVHPLLPESTFQLRHEPPRSVARCSACGTRVQGTHYHCADLYLHPCCALLPMEIELSAHQVRFELREKVSHCCTKCKTGGGVRDYWFYRSTSKDVYLHVGCARESILQPSSSSTESHSHVHGNTPSRVGRNVNGNVGRNLDNICDIIKALAGIVLAVLTCNPLPLIAAGIDLFSNVARLRTR</sequence>
<name>F2CV43_HORVV</name>
<dbReference type="InterPro" id="IPR046349">
    <property type="entry name" value="C1-like_sf"/>
</dbReference>
<dbReference type="SUPFAM" id="SSF57889">
    <property type="entry name" value="Cysteine-rich domain"/>
    <property type="match status" value="3"/>
</dbReference>
<feature type="domain" description="DC1" evidence="3">
    <location>
        <begin position="28"/>
        <end position="68"/>
    </location>
</feature>
<accession>F2CV43</accession>
<evidence type="ECO:0000259" key="3">
    <source>
        <dbReference type="Pfam" id="PF03107"/>
    </source>
</evidence>
<dbReference type="AlphaFoldDB" id="F2CV43"/>
<keyword evidence="1" id="KW-0677">Repeat</keyword>
<evidence type="ECO:0000313" key="4">
    <source>
        <dbReference type="EMBL" id="BAJ86714.1"/>
    </source>
</evidence>
<dbReference type="PANTHER" id="PTHR46477">
    <property type="entry name" value="CYSTEINE/HISTIDINE-RICH C1 DOMAIN FAMILY PROTEIN"/>
    <property type="match status" value="1"/>
</dbReference>
<dbReference type="EMBL" id="AK357114">
    <property type="protein sequence ID" value="BAJ88329.1"/>
    <property type="molecule type" value="mRNA"/>
</dbReference>
<dbReference type="PANTHER" id="PTHR46477:SF10">
    <property type="entry name" value="DC1 DOMAIN-CONTAINING PROTEIN"/>
    <property type="match status" value="1"/>
</dbReference>
<evidence type="ECO:0000256" key="1">
    <source>
        <dbReference type="ARBA" id="ARBA00022737"/>
    </source>
</evidence>
<proteinExistence type="evidence at transcript level"/>
<feature type="region of interest" description="Disordered" evidence="2">
    <location>
        <begin position="1"/>
        <end position="23"/>
    </location>
</feature>
<dbReference type="Pfam" id="PF03107">
    <property type="entry name" value="C1_2"/>
    <property type="match status" value="1"/>
</dbReference>
<evidence type="ECO:0000256" key="2">
    <source>
        <dbReference type="SAM" id="MobiDB-lite"/>
    </source>
</evidence>
<dbReference type="InterPro" id="IPR004146">
    <property type="entry name" value="DC1"/>
</dbReference>
<dbReference type="EMBL" id="AK355495">
    <property type="protein sequence ID" value="BAJ86714.1"/>
    <property type="molecule type" value="mRNA"/>
</dbReference>